<organism evidence="2 3">
    <name type="scientific">Hydromonas duriensis</name>
    <dbReference type="NCBI Taxonomy" id="1527608"/>
    <lineage>
        <taxon>Bacteria</taxon>
        <taxon>Pseudomonadati</taxon>
        <taxon>Pseudomonadota</taxon>
        <taxon>Betaproteobacteria</taxon>
        <taxon>Burkholderiales</taxon>
        <taxon>Burkholderiaceae</taxon>
        <taxon>Hydromonas</taxon>
    </lineage>
</organism>
<dbReference type="GO" id="GO:0006487">
    <property type="term" value="P:protein N-linked glycosylation"/>
    <property type="evidence" value="ECO:0007669"/>
    <property type="project" value="TreeGrafter"/>
</dbReference>
<dbReference type="Pfam" id="PF00535">
    <property type="entry name" value="Glycos_transf_2"/>
    <property type="match status" value="1"/>
</dbReference>
<dbReference type="PANTHER" id="PTHR10859:SF91">
    <property type="entry name" value="DOLICHYL-PHOSPHATE BETA-GLUCOSYLTRANSFERASE"/>
    <property type="match status" value="1"/>
</dbReference>
<dbReference type="InterPro" id="IPR029044">
    <property type="entry name" value="Nucleotide-diphossugar_trans"/>
</dbReference>
<dbReference type="InterPro" id="IPR001173">
    <property type="entry name" value="Glyco_trans_2-like"/>
</dbReference>
<gene>
    <name evidence="2" type="ORF">DFR44_11729</name>
</gene>
<name>A0A4R6Y2I7_9BURK</name>
<protein>
    <submittedName>
        <fullName evidence="2">Glycosyltransferase involved in cell wall biosynthesis</fullName>
    </submittedName>
</protein>
<evidence type="ECO:0000259" key="1">
    <source>
        <dbReference type="Pfam" id="PF00535"/>
    </source>
</evidence>
<dbReference type="CDD" id="cd04179">
    <property type="entry name" value="DPM_DPG-synthase_like"/>
    <property type="match status" value="1"/>
</dbReference>
<dbReference type="Proteomes" id="UP000294480">
    <property type="component" value="Unassembled WGS sequence"/>
</dbReference>
<dbReference type="PANTHER" id="PTHR10859">
    <property type="entry name" value="GLYCOSYL TRANSFERASE"/>
    <property type="match status" value="1"/>
</dbReference>
<dbReference type="Gene3D" id="3.90.550.10">
    <property type="entry name" value="Spore Coat Polysaccharide Biosynthesis Protein SpsA, Chain A"/>
    <property type="match status" value="1"/>
</dbReference>
<keyword evidence="3" id="KW-1185">Reference proteome</keyword>
<dbReference type="OrthoDB" id="9808633at2"/>
<keyword evidence="2" id="KW-0808">Transferase</keyword>
<proteinExistence type="predicted"/>
<dbReference type="RefSeq" id="WP_133620859.1">
    <property type="nucleotide sequence ID" value="NZ_SNZE01000017.1"/>
</dbReference>
<sequence>MFKPTVIIPVFNHPQRIDDVLSEVLSNNVYCILVNDGSDHECSNKLKKLARHYGPSKVTLLSHDCNEGKGAAVMTGMSYAFKAKFSHALQIDADGQHHLSDLAKFLDIASRNPDSLICGFPQFDHTVPKGRLIARYLTHVWVWINTLSFRIKDSMCGFRIYPLQQITPLFQQSNFNKRMSWDTEIVVKADWAGIRIINVPTKVCYPQNGVSHFLAFKDNALISWMHTRLFFGMLLRFPKLLYRSFTEKPLYEK</sequence>
<feature type="domain" description="Glycosyltransferase 2-like" evidence="1">
    <location>
        <begin position="5"/>
        <end position="121"/>
    </location>
</feature>
<dbReference type="GO" id="GO:0016740">
    <property type="term" value="F:transferase activity"/>
    <property type="evidence" value="ECO:0007669"/>
    <property type="project" value="UniProtKB-KW"/>
</dbReference>
<dbReference type="AlphaFoldDB" id="A0A4R6Y2I7"/>
<evidence type="ECO:0000313" key="3">
    <source>
        <dbReference type="Proteomes" id="UP000294480"/>
    </source>
</evidence>
<accession>A0A4R6Y2I7</accession>
<reference evidence="2 3" key="1">
    <citation type="submission" date="2019-03" db="EMBL/GenBank/DDBJ databases">
        <title>Genomic Encyclopedia of Type Strains, Phase IV (KMG-IV): sequencing the most valuable type-strain genomes for metagenomic binning, comparative biology and taxonomic classification.</title>
        <authorList>
            <person name="Goeker M."/>
        </authorList>
    </citation>
    <scope>NUCLEOTIDE SEQUENCE [LARGE SCALE GENOMIC DNA]</scope>
    <source>
        <strain evidence="2 3">DSM 102852</strain>
    </source>
</reference>
<dbReference type="SUPFAM" id="SSF53448">
    <property type="entry name" value="Nucleotide-diphospho-sugar transferases"/>
    <property type="match status" value="1"/>
</dbReference>
<comment type="caution">
    <text evidence="2">The sequence shown here is derived from an EMBL/GenBank/DDBJ whole genome shotgun (WGS) entry which is preliminary data.</text>
</comment>
<dbReference type="EMBL" id="SNZE01000017">
    <property type="protein sequence ID" value="TDR30750.1"/>
    <property type="molecule type" value="Genomic_DNA"/>
</dbReference>
<evidence type="ECO:0000313" key="2">
    <source>
        <dbReference type="EMBL" id="TDR30750.1"/>
    </source>
</evidence>